<feature type="domain" description="Methyl-accepting transducer" evidence="5">
    <location>
        <begin position="305"/>
        <end position="541"/>
    </location>
</feature>
<sequence length="561" mass="58150">MRLTLKATLVALFGGVALITAIQGAISLRDLSSIRNRVNEVAVNWLPSVVTVNEMNAAANRIRLRQYRLITASSDPESLAGNRELYDRGVAEMRDARRRYESLISSSEERALYDQFTAIWSRYEQASESLIRSINEGRHQEALAELAGPGVFKLFSDSSVLLVQAVALNQRGARRDADAAVGAADDASVTAVVSVALTVVLAFGAMVFGFLRISRPITGMTGMMGALAAGDVETPVPYRQRRDEIGAMAGAVQVFKDNLIRTRALEAETALARASAEEQRKAAMRAMADSFEAAIGGIIGTVTSAATQLQATAQSMSGTATETASQSVTVASAAEEAAANVETVAAAAEELGTSVHEIGRQVASSSELAQMAVGEANQTAGLVQNLSSAAAKIGDVVSMISTIAGQTNLLALNATIEAARAGEAGRGFAVVAAEVKELANQTARATSEIAQQIGTIQGATDHAVSAIDGISGRIREINNVASGIAAAVEQQGAATQEIVRNVAQAATGTGEVTTNIAGVARASEETGAAANQVLGAASELSRQSECLSAEVSRFLATVRAA</sequence>
<dbReference type="InterPro" id="IPR003660">
    <property type="entry name" value="HAMP_dom"/>
</dbReference>
<dbReference type="EMBL" id="AP014809">
    <property type="protein sequence ID" value="BAU92076.1"/>
    <property type="molecule type" value="Genomic_DNA"/>
</dbReference>
<keyword evidence="1 3" id="KW-0807">Transducer</keyword>
<dbReference type="Pfam" id="PF00015">
    <property type="entry name" value="MCPsignal"/>
    <property type="match status" value="1"/>
</dbReference>
<dbReference type="OrthoDB" id="3289104at2"/>
<dbReference type="PANTHER" id="PTHR32089">
    <property type="entry name" value="METHYL-ACCEPTING CHEMOTAXIS PROTEIN MCPB"/>
    <property type="match status" value="1"/>
</dbReference>
<dbReference type="PROSITE" id="PS50111">
    <property type="entry name" value="CHEMOTAXIS_TRANSDUC_2"/>
    <property type="match status" value="1"/>
</dbReference>
<dbReference type="PRINTS" id="PR00260">
    <property type="entry name" value="CHEMTRNSDUCR"/>
</dbReference>
<evidence type="ECO:0000256" key="4">
    <source>
        <dbReference type="SAM" id="Phobius"/>
    </source>
</evidence>
<evidence type="ECO:0000259" key="6">
    <source>
        <dbReference type="PROSITE" id="PS50885"/>
    </source>
</evidence>
<dbReference type="InterPro" id="IPR024478">
    <property type="entry name" value="HlyB_4HB_MCP"/>
</dbReference>
<dbReference type="Proteomes" id="UP000218288">
    <property type="component" value="Chromosome"/>
</dbReference>
<dbReference type="InterPro" id="IPR004089">
    <property type="entry name" value="MCPsignal_dom"/>
</dbReference>
<dbReference type="Gene3D" id="1.10.8.500">
    <property type="entry name" value="HAMP domain in histidine kinase"/>
    <property type="match status" value="1"/>
</dbReference>
<dbReference type="GO" id="GO:0007165">
    <property type="term" value="P:signal transduction"/>
    <property type="evidence" value="ECO:0007669"/>
    <property type="project" value="UniProtKB-KW"/>
</dbReference>
<organism evidence="7 8">
    <name type="scientific">Methylorubrum populi</name>
    <dbReference type="NCBI Taxonomy" id="223967"/>
    <lineage>
        <taxon>Bacteria</taxon>
        <taxon>Pseudomonadati</taxon>
        <taxon>Pseudomonadota</taxon>
        <taxon>Alphaproteobacteria</taxon>
        <taxon>Hyphomicrobiales</taxon>
        <taxon>Methylobacteriaceae</taxon>
        <taxon>Methylorubrum</taxon>
    </lineage>
</organism>
<proteinExistence type="inferred from homology"/>
<dbReference type="CDD" id="cd06225">
    <property type="entry name" value="HAMP"/>
    <property type="match status" value="1"/>
</dbReference>
<dbReference type="SUPFAM" id="SSF58104">
    <property type="entry name" value="Methyl-accepting chemotaxis protein (MCP) signaling domain"/>
    <property type="match status" value="1"/>
</dbReference>
<dbReference type="AlphaFoldDB" id="A0A160PGZ7"/>
<dbReference type="InterPro" id="IPR004090">
    <property type="entry name" value="Chemotax_Me-accpt_rcpt"/>
</dbReference>
<dbReference type="Pfam" id="PF12729">
    <property type="entry name" value="4HB_MCP_1"/>
    <property type="match status" value="1"/>
</dbReference>
<evidence type="ECO:0000313" key="8">
    <source>
        <dbReference type="Proteomes" id="UP000218288"/>
    </source>
</evidence>
<keyword evidence="4" id="KW-0472">Membrane</keyword>
<feature type="transmembrane region" description="Helical" evidence="4">
    <location>
        <begin position="191"/>
        <end position="211"/>
    </location>
</feature>
<evidence type="ECO:0000313" key="7">
    <source>
        <dbReference type="EMBL" id="BAU92076.1"/>
    </source>
</evidence>
<dbReference type="Gene3D" id="1.10.287.950">
    <property type="entry name" value="Methyl-accepting chemotaxis protein"/>
    <property type="match status" value="1"/>
</dbReference>
<evidence type="ECO:0000256" key="1">
    <source>
        <dbReference type="ARBA" id="ARBA00023224"/>
    </source>
</evidence>
<evidence type="ECO:0000256" key="2">
    <source>
        <dbReference type="ARBA" id="ARBA00029447"/>
    </source>
</evidence>
<dbReference type="PANTHER" id="PTHR32089:SF112">
    <property type="entry name" value="LYSOZYME-LIKE PROTEIN-RELATED"/>
    <property type="match status" value="1"/>
</dbReference>
<dbReference type="SMART" id="SM00304">
    <property type="entry name" value="HAMP"/>
    <property type="match status" value="1"/>
</dbReference>
<dbReference type="RefSeq" id="WP_096486093.1">
    <property type="nucleotide sequence ID" value="NZ_AP014809.1"/>
</dbReference>
<dbReference type="SMART" id="SM00283">
    <property type="entry name" value="MA"/>
    <property type="match status" value="1"/>
</dbReference>
<keyword evidence="4" id="KW-1133">Transmembrane helix</keyword>
<accession>A0A160PGZ7</accession>
<feature type="domain" description="HAMP" evidence="6">
    <location>
        <begin position="211"/>
        <end position="264"/>
    </location>
</feature>
<comment type="similarity">
    <text evidence="2">Belongs to the methyl-accepting chemotaxis (MCP) protein family.</text>
</comment>
<dbReference type="GO" id="GO:0006935">
    <property type="term" value="P:chemotaxis"/>
    <property type="evidence" value="ECO:0007669"/>
    <property type="project" value="InterPro"/>
</dbReference>
<dbReference type="Pfam" id="PF00672">
    <property type="entry name" value="HAMP"/>
    <property type="match status" value="1"/>
</dbReference>
<keyword evidence="4" id="KW-0812">Transmembrane</keyword>
<protein>
    <submittedName>
        <fullName evidence="7">Methyl-accepting chemotaxis sensory transducer</fullName>
    </submittedName>
</protein>
<reference evidence="7 8" key="1">
    <citation type="journal article" date="2016" name="Genome Announc.">
        <title>Complete Genome Sequence of Methylobacterium populi P-1M, Isolated from Pink-Pigmented Household Biofilm.</title>
        <authorList>
            <person name="Morohoshi T."/>
            <person name="Ikeda T."/>
        </authorList>
    </citation>
    <scope>NUCLEOTIDE SEQUENCE [LARGE SCALE GENOMIC DNA]</scope>
    <source>
        <strain evidence="7 8">P-1M</strain>
    </source>
</reference>
<dbReference type="GO" id="GO:0016020">
    <property type="term" value="C:membrane"/>
    <property type="evidence" value="ECO:0007669"/>
    <property type="project" value="InterPro"/>
</dbReference>
<gene>
    <name evidence="7" type="ORF">MPPM_3471</name>
</gene>
<evidence type="ECO:0000256" key="3">
    <source>
        <dbReference type="PROSITE-ProRule" id="PRU00284"/>
    </source>
</evidence>
<evidence type="ECO:0000259" key="5">
    <source>
        <dbReference type="PROSITE" id="PS50111"/>
    </source>
</evidence>
<name>A0A160PGZ7_9HYPH</name>
<dbReference type="PROSITE" id="PS50885">
    <property type="entry name" value="HAMP"/>
    <property type="match status" value="1"/>
</dbReference>
<dbReference type="GO" id="GO:0004888">
    <property type="term" value="F:transmembrane signaling receptor activity"/>
    <property type="evidence" value="ECO:0007669"/>
    <property type="project" value="InterPro"/>
</dbReference>